<evidence type="ECO:0000313" key="2">
    <source>
        <dbReference type="Proteomes" id="UP000193986"/>
    </source>
</evidence>
<proteinExistence type="predicted"/>
<evidence type="ECO:0000313" key="1">
    <source>
        <dbReference type="EMBL" id="ORY25729.1"/>
    </source>
</evidence>
<keyword evidence="2" id="KW-1185">Reference proteome</keyword>
<accession>A0A1Y2AT32</accession>
<reference evidence="1 2" key="1">
    <citation type="submission" date="2016-07" db="EMBL/GenBank/DDBJ databases">
        <title>Pervasive Adenine N6-methylation of Active Genes in Fungi.</title>
        <authorList>
            <consortium name="DOE Joint Genome Institute"/>
            <person name="Mondo S.J."/>
            <person name="Dannebaum R.O."/>
            <person name="Kuo R.C."/>
            <person name="Labutti K."/>
            <person name="Haridas S."/>
            <person name="Kuo A."/>
            <person name="Salamov A."/>
            <person name="Ahrendt S.R."/>
            <person name="Lipzen A."/>
            <person name="Sullivan W."/>
            <person name="Andreopoulos W.B."/>
            <person name="Clum A."/>
            <person name="Lindquist E."/>
            <person name="Daum C."/>
            <person name="Ramamoorthy G.K."/>
            <person name="Gryganskyi A."/>
            <person name="Culley D."/>
            <person name="Magnuson J.K."/>
            <person name="James T.Y."/>
            <person name="O'Malley M.A."/>
            <person name="Stajich J.E."/>
            <person name="Spatafora J.W."/>
            <person name="Visel A."/>
            <person name="Grigoriev I.V."/>
        </authorList>
    </citation>
    <scope>NUCLEOTIDE SEQUENCE [LARGE SCALE GENOMIC DNA]</scope>
    <source>
        <strain evidence="1 2">68-887.2</strain>
    </source>
</reference>
<comment type="caution">
    <text evidence="1">The sequence shown here is derived from an EMBL/GenBank/DDBJ whole genome shotgun (WGS) entry which is preliminary data.</text>
</comment>
<dbReference type="Proteomes" id="UP000193986">
    <property type="component" value="Unassembled WGS sequence"/>
</dbReference>
<name>A0A1Y2AT32_9TREE</name>
<sequence length="101" mass="11196">MRVALRSDIALVDKLTLARVNRVRCEVTSPPVLLGRLAMVPPALLEGPEETEWIVPEPGGLLDVEPDEAKAARSRARSCWKRDISERGFASMLLWLEGSMV</sequence>
<dbReference type="InParanoid" id="A0A1Y2AT32"/>
<protein>
    <submittedName>
        <fullName evidence="1">Uncharacterized protein</fullName>
    </submittedName>
</protein>
<gene>
    <name evidence="1" type="ORF">BCR39DRAFT_543107</name>
</gene>
<organism evidence="1 2">
    <name type="scientific">Naematelia encephala</name>
    <dbReference type="NCBI Taxonomy" id="71784"/>
    <lineage>
        <taxon>Eukaryota</taxon>
        <taxon>Fungi</taxon>
        <taxon>Dikarya</taxon>
        <taxon>Basidiomycota</taxon>
        <taxon>Agaricomycotina</taxon>
        <taxon>Tremellomycetes</taxon>
        <taxon>Tremellales</taxon>
        <taxon>Naemateliaceae</taxon>
        <taxon>Naematelia</taxon>
    </lineage>
</organism>
<dbReference type="EMBL" id="MCFC01000054">
    <property type="protein sequence ID" value="ORY25729.1"/>
    <property type="molecule type" value="Genomic_DNA"/>
</dbReference>
<dbReference type="AlphaFoldDB" id="A0A1Y2AT32"/>